<dbReference type="PRINTS" id="PR00119">
    <property type="entry name" value="CATATPASE"/>
</dbReference>
<evidence type="ECO:0000256" key="4">
    <source>
        <dbReference type="ARBA" id="ARBA00022692"/>
    </source>
</evidence>
<sequence>MDGRILKRVLLVITVTGLCAGLTAKFSSLPELAQWAWGLGAAPVLASLAISILRDLSAGRMGVDAIAFLSMAGALALGESLAGVIIAIMYAGGNLLEDFAVGRAERDLKALIDRAPRLAHRKNGDAIEDAPIEAIAVGDAILVRAGEIVPIDGLITSPGALLDEAALTGEPIPVTRFTGEAASSGTINAGEAFEMRASATAGESTYAGIVRMVSAAQAAKAPFMRMADRYALMLLPITLALAAAAWWFSQDPIRALAVLVAATPCPLILAAPAAFIGGTSLAARRGILIKGGGPLEILARVHTVLFDKTGTLTVGGARLVSIETAPGVSPDEALRLAASLEQASHHVLAATIVSTARGKDLALSAPEDVREVLGTGLTGLVEGRRIAVGALSLVRSDERMEEWARRAAQRASWRSALTVFVAADGKMIAVLLFADELRRETPRAIRGLRSVGVERIVMVTGDRAEPAETIGAALDLDAVLSERVPSDKVDAVVAERRMALTLMVGDGINDAPALAAANVGMAMGARGASASSEAADAVLLVDRLDRVAEAVAIGKRTRAIALQSIVAGMTMSGLTMVAAAFGYVTPVAGALIQEAIDVAVILNALRALSPIRAFDAPTMSESAANVLREEHERLEKSLARLQEIVDALDICKAQAATALISEADEIVATQIVKHEREDEETVYPRVSGFLKDTHGLSAMSRAHREILHQARLLARLTQGLRLQDLETYLIRDAQHIVESIVSLVHIHNAQEEDIYEHAAAQFASAPGLPRAGAKLGGTRAPSAFERALAAPRVKRRSAVMAGALIALAVIAGGGAFWGWRHGRLPLQSREESSSAVVATIHARETTPITAETSGVIGAVYCKRGEAVRAGQPCARIEARGLQDELARQELALRQRIAEAERARAEAGQAKAAADRMARGGARKQKALSAARRAYERAQARALSEDAAMTTAEAAINATKATLKTAELVSPIDGTIVGRAVDVGKMVRAGEPSFLVASDIGVVKIEAQVDAAFAATHRLGDAIAFRVDDIPGQLFHGKLTQMSQEPAAGGADEMSVVLRASNEDGLLQPGSSIRIRFEQSGTGL</sequence>
<evidence type="ECO:0000256" key="10">
    <source>
        <dbReference type="ARBA" id="ARBA00047308"/>
    </source>
</evidence>
<comment type="similarity">
    <text evidence="2 11">Belongs to the cation transport ATPase (P-type) (TC 3.A.3) family. Type IB subfamily.</text>
</comment>
<dbReference type="InterPro" id="IPR012312">
    <property type="entry name" value="Hemerythrin-like"/>
</dbReference>
<dbReference type="STRING" id="655015.B1812_02475"/>
<reference evidence="15 16" key="1">
    <citation type="submission" date="2017-02" db="EMBL/GenBank/DDBJ databases">
        <authorList>
            <person name="Peterson S.W."/>
        </authorList>
    </citation>
    <scope>NUCLEOTIDE SEQUENCE [LARGE SCALE GENOMIC DNA]</scope>
    <source>
        <strain evidence="15 16">S285</strain>
    </source>
</reference>
<comment type="catalytic activity">
    <reaction evidence="10">
        <text>Zn(2+)(in) + ATP + H2O = Zn(2+)(out) + ADP + phosphate + H(+)</text>
        <dbReference type="Rhea" id="RHEA:20621"/>
        <dbReference type="ChEBI" id="CHEBI:15377"/>
        <dbReference type="ChEBI" id="CHEBI:15378"/>
        <dbReference type="ChEBI" id="CHEBI:29105"/>
        <dbReference type="ChEBI" id="CHEBI:30616"/>
        <dbReference type="ChEBI" id="CHEBI:43474"/>
        <dbReference type="ChEBI" id="CHEBI:456216"/>
        <dbReference type="EC" id="7.2.2.12"/>
    </reaction>
</comment>
<dbReference type="InterPro" id="IPR023299">
    <property type="entry name" value="ATPase_P-typ_cyto_dom_N"/>
</dbReference>
<dbReference type="InterPro" id="IPR044492">
    <property type="entry name" value="P_typ_ATPase_HD_dom"/>
</dbReference>
<gene>
    <name evidence="15" type="ORF">B1812_02475</name>
</gene>
<dbReference type="GO" id="GO:0015086">
    <property type="term" value="F:cadmium ion transmembrane transporter activity"/>
    <property type="evidence" value="ECO:0007669"/>
    <property type="project" value="TreeGrafter"/>
</dbReference>
<keyword evidence="4 11" id="KW-0812">Transmembrane</keyword>
<evidence type="ECO:0000256" key="2">
    <source>
        <dbReference type="ARBA" id="ARBA00006024"/>
    </source>
</evidence>
<feature type="domain" description="Hemerythrin-like" evidence="13">
    <location>
        <begin position="624"/>
        <end position="755"/>
    </location>
</feature>
<dbReference type="AlphaFoldDB" id="A0A1W6MRM5"/>
<dbReference type="SFLD" id="SFLDF00027">
    <property type="entry name" value="p-type_atpase"/>
    <property type="match status" value="1"/>
</dbReference>
<feature type="transmembrane region" description="Helical" evidence="11">
    <location>
        <begin position="255"/>
        <end position="276"/>
    </location>
</feature>
<dbReference type="SUPFAM" id="SSF56784">
    <property type="entry name" value="HAD-like"/>
    <property type="match status" value="1"/>
</dbReference>
<dbReference type="KEGG" id="mbry:B1812_02475"/>
<feature type="transmembrane region" description="Helical" evidence="11">
    <location>
        <begin position="798"/>
        <end position="819"/>
    </location>
</feature>
<feature type="transmembrane region" description="Helical" evidence="11">
    <location>
        <begin position="565"/>
        <end position="584"/>
    </location>
</feature>
<keyword evidence="11" id="KW-0067">ATP-binding</keyword>
<dbReference type="Gene3D" id="3.40.50.1000">
    <property type="entry name" value="HAD superfamily/HAD-like"/>
    <property type="match status" value="1"/>
</dbReference>
<keyword evidence="7 11" id="KW-1133">Transmembrane helix</keyword>
<dbReference type="Pfam" id="PF00122">
    <property type="entry name" value="E1-E2_ATPase"/>
    <property type="match status" value="1"/>
</dbReference>
<feature type="domain" description="P-type ATPase A" evidence="12">
    <location>
        <begin position="115"/>
        <end position="213"/>
    </location>
</feature>
<dbReference type="EC" id="7.2.2.12" evidence="9"/>
<feature type="transmembrane region" description="Helical" evidence="11">
    <location>
        <begin position="34"/>
        <end position="53"/>
    </location>
</feature>
<dbReference type="Gene3D" id="1.10.287.470">
    <property type="entry name" value="Helix hairpin bin"/>
    <property type="match status" value="1"/>
</dbReference>
<evidence type="ECO:0000256" key="3">
    <source>
        <dbReference type="ARBA" id="ARBA00009477"/>
    </source>
</evidence>
<dbReference type="InterPro" id="IPR051014">
    <property type="entry name" value="Cation_Transport_ATPase_IB"/>
</dbReference>
<evidence type="ECO:0000313" key="16">
    <source>
        <dbReference type="Proteomes" id="UP000193978"/>
    </source>
</evidence>
<feature type="transmembrane region" description="Helical" evidence="11">
    <location>
        <begin position="65"/>
        <end position="91"/>
    </location>
</feature>
<feature type="domain" description="CzcB-like barrel-sandwich hybrid" evidence="14">
    <location>
        <begin position="845"/>
        <end position="996"/>
    </location>
</feature>
<evidence type="ECO:0000259" key="14">
    <source>
        <dbReference type="Pfam" id="PF25973"/>
    </source>
</evidence>
<dbReference type="PANTHER" id="PTHR48085:SF5">
    <property type="entry name" value="CADMIUM_ZINC-TRANSPORTING ATPASE HMA4-RELATED"/>
    <property type="match status" value="1"/>
</dbReference>
<evidence type="ECO:0000256" key="11">
    <source>
        <dbReference type="RuleBase" id="RU362081"/>
    </source>
</evidence>
<dbReference type="InterPro" id="IPR036412">
    <property type="entry name" value="HAD-like_sf"/>
</dbReference>
<keyword evidence="11" id="KW-1003">Cell membrane</keyword>
<dbReference type="GO" id="GO:0046872">
    <property type="term" value="F:metal ion binding"/>
    <property type="evidence" value="ECO:0007669"/>
    <property type="project" value="UniProtKB-KW"/>
</dbReference>
<dbReference type="InterPro" id="IPR008250">
    <property type="entry name" value="ATPase_P-typ_transduc_dom_A_sf"/>
</dbReference>
<keyword evidence="8 11" id="KW-0472">Membrane</keyword>
<dbReference type="GO" id="GO:0005524">
    <property type="term" value="F:ATP binding"/>
    <property type="evidence" value="ECO:0007669"/>
    <property type="project" value="UniProtKB-UniRule"/>
</dbReference>
<evidence type="ECO:0000256" key="9">
    <source>
        <dbReference type="ARBA" id="ARBA00039097"/>
    </source>
</evidence>
<dbReference type="SUPFAM" id="SSF81665">
    <property type="entry name" value="Calcium ATPase, transmembrane domain M"/>
    <property type="match status" value="1"/>
</dbReference>
<dbReference type="InterPro" id="IPR059000">
    <property type="entry name" value="ATPase_P-type_domA"/>
</dbReference>
<evidence type="ECO:0000256" key="5">
    <source>
        <dbReference type="ARBA" id="ARBA00022723"/>
    </source>
</evidence>
<dbReference type="InterPro" id="IPR023298">
    <property type="entry name" value="ATPase_P-typ_TM_dom_sf"/>
</dbReference>
<comment type="subcellular location">
    <subcellularLocation>
        <location evidence="11">Cell membrane</location>
    </subcellularLocation>
    <subcellularLocation>
        <location evidence="1">Membrane</location>
    </subcellularLocation>
</comment>
<evidence type="ECO:0000259" key="13">
    <source>
        <dbReference type="Pfam" id="PF01814"/>
    </source>
</evidence>
<evidence type="ECO:0000313" key="15">
    <source>
        <dbReference type="EMBL" id="ARN80129.1"/>
    </source>
</evidence>
<dbReference type="Proteomes" id="UP000193978">
    <property type="component" value="Chromosome"/>
</dbReference>
<dbReference type="GO" id="GO:0016463">
    <property type="term" value="F:P-type zinc transporter activity"/>
    <property type="evidence" value="ECO:0007669"/>
    <property type="project" value="UniProtKB-EC"/>
</dbReference>
<evidence type="ECO:0000256" key="8">
    <source>
        <dbReference type="ARBA" id="ARBA00023136"/>
    </source>
</evidence>
<evidence type="ECO:0000259" key="12">
    <source>
        <dbReference type="Pfam" id="PF00122"/>
    </source>
</evidence>
<dbReference type="InterPro" id="IPR018303">
    <property type="entry name" value="ATPase_P-typ_P_site"/>
</dbReference>
<evidence type="ECO:0000256" key="6">
    <source>
        <dbReference type="ARBA" id="ARBA00022967"/>
    </source>
</evidence>
<dbReference type="PROSITE" id="PS00154">
    <property type="entry name" value="ATPASE_E1_E2"/>
    <property type="match status" value="1"/>
</dbReference>
<name>A0A1W6MRM5_9HYPH</name>
<dbReference type="Gene3D" id="2.40.50.100">
    <property type="match status" value="1"/>
</dbReference>
<dbReference type="NCBIfam" id="TIGR01494">
    <property type="entry name" value="ATPase_P-type"/>
    <property type="match status" value="1"/>
</dbReference>
<dbReference type="SUPFAM" id="SSF81653">
    <property type="entry name" value="Calcium ATPase, transduction domain A"/>
    <property type="match status" value="1"/>
</dbReference>
<evidence type="ECO:0000256" key="7">
    <source>
        <dbReference type="ARBA" id="ARBA00022989"/>
    </source>
</evidence>
<dbReference type="SFLD" id="SFLDS00003">
    <property type="entry name" value="Haloacid_Dehalogenase"/>
    <property type="match status" value="1"/>
</dbReference>
<dbReference type="Pfam" id="PF01814">
    <property type="entry name" value="Hemerythrin"/>
    <property type="match status" value="1"/>
</dbReference>
<dbReference type="InterPro" id="IPR058647">
    <property type="entry name" value="BSH_CzcB-like"/>
</dbReference>
<dbReference type="GO" id="GO:0005886">
    <property type="term" value="C:plasma membrane"/>
    <property type="evidence" value="ECO:0007669"/>
    <property type="project" value="UniProtKB-SubCell"/>
</dbReference>
<feature type="transmembrane region" description="Helical" evidence="11">
    <location>
        <begin position="230"/>
        <end position="249"/>
    </location>
</feature>
<proteinExistence type="inferred from homology"/>
<dbReference type="Pfam" id="PF00702">
    <property type="entry name" value="Hydrolase"/>
    <property type="match status" value="1"/>
</dbReference>
<dbReference type="EMBL" id="CP019948">
    <property type="protein sequence ID" value="ARN80129.1"/>
    <property type="molecule type" value="Genomic_DNA"/>
</dbReference>
<dbReference type="NCBIfam" id="TIGR01730">
    <property type="entry name" value="RND_mfp"/>
    <property type="match status" value="1"/>
</dbReference>
<dbReference type="InterPro" id="IPR027256">
    <property type="entry name" value="P-typ_ATPase_IB"/>
</dbReference>
<dbReference type="Gene3D" id="2.40.30.170">
    <property type="match status" value="1"/>
</dbReference>
<dbReference type="Gene3D" id="1.20.120.520">
    <property type="entry name" value="nmb1532 protein domain like"/>
    <property type="match status" value="1"/>
</dbReference>
<dbReference type="InterPro" id="IPR001757">
    <property type="entry name" value="P_typ_ATPase"/>
</dbReference>
<dbReference type="Pfam" id="PF25973">
    <property type="entry name" value="BSH_CzcB"/>
    <property type="match status" value="1"/>
</dbReference>
<comment type="similarity">
    <text evidence="3">Belongs to the membrane fusion protein (MFP) (TC 8.A.1) family.</text>
</comment>
<evidence type="ECO:0000256" key="1">
    <source>
        <dbReference type="ARBA" id="ARBA00004370"/>
    </source>
</evidence>
<accession>A0A1W6MRM5</accession>
<organism evidence="15 16">
    <name type="scientific">Methylocystis bryophila</name>
    <dbReference type="NCBI Taxonomy" id="655015"/>
    <lineage>
        <taxon>Bacteria</taxon>
        <taxon>Pseudomonadati</taxon>
        <taxon>Pseudomonadota</taxon>
        <taxon>Alphaproteobacteria</taxon>
        <taxon>Hyphomicrobiales</taxon>
        <taxon>Methylocystaceae</taxon>
        <taxon>Methylocystis</taxon>
    </lineage>
</organism>
<keyword evidence="16" id="KW-1185">Reference proteome</keyword>
<keyword evidence="6" id="KW-1278">Translocase</keyword>
<dbReference type="PANTHER" id="PTHR48085">
    <property type="entry name" value="CADMIUM/ZINC-TRANSPORTING ATPASE HMA2-RELATED"/>
    <property type="match status" value="1"/>
</dbReference>
<dbReference type="Gene3D" id="3.40.1110.10">
    <property type="entry name" value="Calcium-transporting ATPase, cytoplasmic domain N"/>
    <property type="match status" value="1"/>
</dbReference>
<keyword evidence="5 11" id="KW-0479">Metal-binding</keyword>
<dbReference type="InterPro" id="IPR023214">
    <property type="entry name" value="HAD_sf"/>
</dbReference>
<dbReference type="SFLD" id="SFLDG00002">
    <property type="entry name" value="C1.7:_P-type_atpase_like"/>
    <property type="match status" value="1"/>
</dbReference>
<dbReference type="NCBIfam" id="TIGR01525">
    <property type="entry name" value="ATPase-IB_hvy"/>
    <property type="match status" value="1"/>
</dbReference>
<dbReference type="Gene3D" id="2.70.150.10">
    <property type="entry name" value="Calcium-transporting ATPase, cytoplasmic transduction domain A"/>
    <property type="match status" value="1"/>
</dbReference>
<protein>
    <recommendedName>
        <fullName evidence="9">P-type Zn(2+) transporter</fullName>
        <ecNumber evidence="9">7.2.2.12</ecNumber>
    </recommendedName>
</protein>
<dbReference type="GO" id="GO:0016887">
    <property type="term" value="F:ATP hydrolysis activity"/>
    <property type="evidence" value="ECO:0007669"/>
    <property type="project" value="InterPro"/>
</dbReference>
<keyword evidence="11" id="KW-0547">Nucleotide-binding</keyword>
<dbReference type="InterPro" id="IPR006143">
    <property type="entry name" value="RND_pump_MFP"/>
</dbReference>
<dbReference type="OrthoDB" id="7762541at2"/>
<dbReference type="SUPFAM" id="SSF111369">
    <property type="entry name" value="HlyD-like secretion proteins"/>
    <property type="match status" value="1"/>
</dbReference>